<dbReference type="InterPro" id="IPR038883">
    <property type="entry name" value="AN11006-like"/>
</dbReference>
<dbReference type="Proteomes" id="UP000244855">
    <property type="component" value="Unassembled WGS sequence"/>
</dbReference>
<gene>
    <name evidence="1" type="ORF">DM02DRAFT_486555</name>
</gene>
<evidence type="ECO:0000313" key="1">
    <source>
        <dbReference type="EMBL" id="PVH97611.1"/>
    </source>
</evidence>
<feature type="non-terminal residue" evidence="1">
    <location>
        <position position="290"/>
    </location>
</feature>
<dbReference type="PANTHER" id="PTHR42085:SF1">
    <property type="entry name" value="F-BOX DOMAIN-CONTAINING PROTEIN"/>
    <property type="match status" value="1"/>
</dbReference>
<keyword evidence="2" id="KW-1185">Reference proteome</keyword>
<accession>A0A2V1DIC1</accession>
<protein>
    <submittedName>
        <fullName evidence="1">Uncharacterized protein</fullName>
    </submittedName>
</protein>
<dbReference type="PANTHER" id="PTHR42085">
    <property type="entry name" value="F-BOX DOMAIN-CONTAINING PROTEIN"/>
    <property type="match status" value="1"/>
</dbReference>
<proteinExistence type="predicted"/>
<organism evidence="1 2">
    <name type="scientific">Periconia macrospinosa</name>
    <dbReference type="NCBI Taxonomy" id="97972"/>
    <lineage>
        <taxon>Eukaryota</taxon>
        <taxon>Fungi</taxon>
        <taxon>Dikarya</taxon>
        <taxon>Ascomycota</taxon>
        <taxon>Pezizomycotina</taxon>
        <taxon>Dothideomycetes</taxon>
        <taxon>Pleosporomycetidae</taxon>
        <taxon>Pleosporales</taxon>
        <taxon>Massarineae</taxon>
        <taxon>Periconiaceae</taxon>
        <taxon>Periconia</taxon>
    </lineage>
</organism>
<dbReference type="AlphaFoldDB" id="A0A2V1DIC1"/>
<sequence length="290" mass="33189">TIAPPTNLQHQSPLLSLPGEIKNIIYSYTLSDPERPFVDVIPGVSREADADESLPNVGVQLLQTCRRAYHEINPRVLFTHNYFRFTSLSSTKKFFEALEHEQRPLVRDVEIDVRKLSSNDYSSVAHEWVQFLAEKMGAWVGAARALRDDAWKLKCLRLNFTAWPVIPVRRADMWELLGAFLWSFKRKGLELERVVVIGASRGAGMAKRDPWSPAHFVGGDDVGTKYIIPQMWKAVCPAEDPQKVIRWERKDGRLYLEVVSIRYLKSHVDETWTGPCSNKTRTDPWPENGS</sequence>
<feature type="non-terminal residue" evidence="1">
    <location>
        <position position="1"/>
    </location>
</feature>
<evidence type="ECO:0000313" key="2">
    <source>
        <dbReference type="Proteomes" id="UP000244855"/>
    </source>
</evidence>
<dbReference type="EMBL" id="KZ805432">
    <property type="protein sequence ID" value="PVH97611.1"/>
    <property type="molecule type" value="Genomic_DNA"/>
</dbReference>
<dbReference type="OrthoDB" id="62952at2759"/>
<reference evidence="1 2" key="1">
    <citation type="journal article" date="2018" name="Sci. Rep.">
        <title>Comparative genomics provides insights into the lifestyle and reveals functional heterogeneity of dark septate endophytic fungi.</title>
        <authorList>
            <person name="Knapp D.G."/>
            <person name="Nemeth J.B."/>
            <person name="Barry K."/>
            <person name="Hainaut M."/>
            <person name="Henrissat B."/>
            <person name="Johnson J."/>
            <person name="Kuo A."/>
            <person name="Lim J.H.P."/>
            <person name="Lipzen A."/>
            <person name="Nolan M."/>
            <person name="Ohm R.A."/>
            <person name="Tamas L."/>
            <person name="Grigoriev I.V."/>
            <person name="Spatafora J.W."/>
            <person name="Nagy L.G."/>
            <person name="Kovacs G.M."/>
        </authorList>
    </citation>
    <scope>NUCLEOTIDE SEQUENCE [LARGE SCALE GENOMIC DNA]</scope>
    <source>
        <strain evidence="1 2">DSE2036</strain>
    </source>
</reference>
<name>A0A2V1DIC1_9PLEO</name>